<evidence type="ECO:0000313" key="2">
    <source>
        <dbReference type="EMBL" id="BBO33458.1"/>
    </source>
</evidence>
<evidence type="ECO:0000256" key="1">
    <source>
        <dbReference type="SAM" id="MobiDB-lite"/>
    </source>
</evidence>
<accession>A0A5K7XA94</accession>
<sequence length="474" mass="54162">MSEAIVTDSTTPRWGTIHFPSDDGELPAIKFVPNTRSVKKFRWYPEDELRCGFPEHVEPKFLLIEREGALAAIVPLDDAAAKREPLHLFFHMVWHYGREIFARENPEAWSDYANDSYSIMWFLFRRFHRTKSYSSRRFNTRKDYLNGRGEVILPWNEGDSASSRHDSKLNRELLGPGAARAMQLGVSSKKYAQKLHYGMSAAARRHPWVASDTSAGAELVRDALLARQNSPDLDDVSRSLIEERLIKALVIAAKSKRDIATFDKWLLGSGNTLAKQLSRPLKASEGDAIALVHRYLDEQGICAMKYLSPLVQALMTDVERGLDEAGVPFDRVLFRTLYYPMAYFDNLPLIFLREKLEFFEGTIESLRVRDESAVTEFHTMLWFYSRMVEERRRVDRERSPSRALRRGGAESAASTGTSPRSDIDVERLIEMLVADGTLDCECDSSEWLCLSCQAQSMSFRCKNCHLTCKFGESR</sequence>
<reference evidence="3" key="1">
    <citation type="submission" date="2019-10" db="EMBL/GenBank/DDBJ databases">
        <title>Lacipirellula parvula gen. nov., sp. nov., representing a lineage of planctomycetes widespread in freshwater anoxic habitats, and description of the family Lacipirellulaceae.</title>
        <authorList>
            <person name="Dedysh S.N."/>
            <person name="Kulichevskaya I.S."/>
            <person name="Beletsky A.V."/>
            <person name="Rakitin A.L."/>
            <person name="Mardanov A.V."/>
            <person name="Ivanova A.A."/>
            <person name="Saltykova V.X."/>
            <person name="Rijpstra W.I.C."/>
            <person name="Sinninghe Damste J.S."/>
            <person name="Ravin N.V."/>
        </authorList>
    </citation>
    <scope>NUCLEOTIDE SEQUENCE [LARGE SCALE GENOMIC DNA]</scope>
    <source>
        <strain evidence="3">PX69</strain>
    </source>
</reference>
<name>A0A5K7XA94_9BACT</name>
<dbReference type="Proteomes" id="UP000326837">
    <property type="component" value="Chromosome"/>
</dbReference>
<dbReference type="EMBL" id="AP021861">
    <property type="protein sequence ID" value="BBO33458.1"/>
    <property type="molecule type" value="Genomic_DNA"/>
</dbReference>
<dbReference type="AlphaFoldDB" id="A0A5K7XA94"/>
<feature type="region of interest" description="Disordered" evidence="1">
    <location>
        <begin position="398"/>
        <end position="420"/>
    </location>
</feature>
<gene>
    <name evidence="2" type="ORF">PLANPX_3070</name>
</gene>
<proteinExistence type="predicted"/>
<protein>
    <submittedName>
        <fullName evidence="2">Uncharacterized protein</fullName>
    </submittedName>
</protein>
<keyword evidence="3" id="KW-1185">Reference proteome</keyword>
<organism evidence="2 3">
    <name type="scientific">Lacipirellula parvula</name>
    <dbReference type="NCBI Taxonomy" id="2650471"/>
    <lineage>
        <taxon>Bacteria</taxon>
        <taxon>Pseudomonadati</taxon>
        <taxon>Planctomycetota</taxon>
        <taxon>Planctomycetia</taxon>
        <taxon>Pirellulales</taxon>
        <taxon>Lacipirellulaceae</taxon>
        <taxon>Lacipirellula</taxon>
    </lineage>
</organism>
<dbReference type="KEGG" id="lpav:PLANPX_3070"/>
<evidence type="ECO:0000313" key="3">
    <source>
        <dbReference type="Proteomes" id="UP000326837"/>
    </source>
</evidence>